<proteinExistence type="inferred from homology"/>
<keyword evidence="4 6" id="KW-0378">Hydrolase</keyword>
<evidence type="ECO:0000313" key="7">
    <source>
        <dbReference type="Proteomes" id="UP000001488"/>
    </source>
</evidence>
<dbReference type="eggNOG" id="arCOG02291">
    <property type="taxonomic scope" value="Archaea"/>
</dbReference>
<dbReference type="PANTHER" id="PTHR46470:SF2">
    <property type="entry name" value="GLYCERALDEHYDE 3-PHOSPHATE PHOSPHATASE"/>
    <property type="match status" value="1"/>
</dbReference>
<accession>C5A2X5</accession>
<dbReference type="PaxDb" id="593117-TGAM_2134"/>
<dbReference type="PATRIC" id="fig|593117.10.peg.2141"/>
<dbReference type="Proteomes" id="UP000001488">
    <property type="component" value="Chromosome"/>
</dbReference>
<comment type="cofactor">
    <cofactor evidence="1">
        <name>Mg(2+)</name>
        <dbReference type="ChEBI" id="CHEBI:18420"/>
    </cofactor>
</comment>
<dbReference type="HOGENOM" id="CLU_1202655_0_0_2"/>
<dbReference type="KEGG" id="tga:TGAM_2134"/>
<dbReference type="InterPro" id="IPR051400">
    <property type="entry name" value="HAD-like_hydrolase"/>
</dbReference>
<keyword evidence="7" id="KW-1185">Reference proteome</keyword>
<dbReference type="NCBIfam" id="TIGR01549">
    <property type="entry name" value="HAD-SF-IA-v1"/>
    <property type="match status" value="1"/>
</dbReference>
<dbReference type="STRING" id="593117.TGAM_2134"/>
<dbReference type="InterPro" id="IPR023214">
    <property type="entry name" value="HAD_sf"/>
</dbReference>
<reference evidence="6 7" key="1">
    <citation type="journal article" date="2007" name="Genome Biol.">
        <title>Genome analysis and genome-wide proteomics of Thermococcus gammatolerans, the most radioresistant organism known amongst the Archaea.</title>
        <authorList>
            <person name="Zivanovic Y."/>
            <person name="Armengaud J."/>
            <person name="Lagorce A."/>
            <person name="Leplat C."/>
            <person name="Guerin P."/>
            <person name="Dutertre M."/>
            <person name="Anthouard V."/>
            <person name="Forterre P."/>
            <person name="Wincker P."/>
            <person name="Confalonieri F."/>
        </authorList>
    </citation>
    <scope>NUCLEOTIDE SEQUENCE [LARGE SCALE GENOMIC DNA]</scope>
    <source>
        <strain evidence="7">DSM 15229 / JCM 11827 / EJ3</strain>
    </source>
</reference>
<dbReference type="SUPFAM" id="SSF56784">
    <property type="entry name" value="HAD-like"/>
    <property type="match status" value="1"/>
</dbReference>
<evidence type="ECO:0000313" key="6">
    <source>
        <dbReference type="EMBL" id="ACS34636.1"/>
    </source>
</evidence>
<dbReference type="GO" id="GO:0046872">
    <property type="term" value="F:metal ion binding"/>
    <property type="evidence" value="ECO:0007669"/>
    <property type="project" value="UniProtKB-KW"/>
</dbReference>
<dbReference type="SFLD" id="SFLDS00003">
    <property type="entry name" value="Haloacid_Dehalogenase"/>
    <property type="match status" value="1"/>
</dbReference>
<dbReference type="PANTHER" id="PTHR46470">
    <property type="entry name" value="N-ACYLNEURAMINATE-9-PHOSPHATASE"/>
    <property type="match status" value="1"/>
</dbReference>
<keyword evidence="5" id="KW-0460">Magnesium</keyword>
<organism evidence="6 7">
    <name type="scientific">Thermococcus gammatolerans (strain DSM 15229 / JCM 11827 / EJ3)</name>
    <dbReference type="NCBI Taxonomy" id="593117"/>
    <lineage>
        <taxon>Archaea</taxon>
        <taxon>Methanobacteriati</taxon>
        <taxon>Methanobacteriota</taxon>
        <taxon>Thermococci</taxon>
        <taxon>Thermococcales</taxon>
        <taxon>Thermococcaceae</taxon>
        <taxon>Thermococcus</taxon>
    </lineage>
</organism>
<protein>
    <submittedName>
        <fullName evidence="6">HAD superfamily (Subfamily IA) hydrolase</fullName>
    </submittedName>
</protein>
<dbReference type="Gene3D" id="3.40.50.1000">
    <property type="entry name" value="HAD superfamily/HAD-like"/>
    <property type="match status" value="1"/>
</dbReference>
<comment type="similarity">
    <text evidence="2">Belongs to the HAD-like hydrolase superfamily.</text>
</comment>
<evidence type="ECO:0000256" key="1">
    <source>
        <dbReference type="ARBA" id="ARBA00001946"/>
    </source>
</evidence>
<dbReference type="EMBL" id="CP001398">
    <property type="protein sequence ID" value="ACS34636.1"/>
    <property type="molecule type" value="Genomic_DNA"/>
</dbReference>
<dbReference type="GO" id="GO:0044281">
    <property type="term" value="P:small molecule metabolic process"/>
    <property type="evidence" value="ECO:0007669"/>
    <property type="project" value="UniProtKB-ARBA"/>
</dbReference>
<dbReference type="Gene3D" id="1.10.150.520">
    <property type="match status" value="1"/>
</dbReference>
<name>C5A2X5_THEGJ</name>
<dbReference type="GO" id="GO:0016791">
    <property type="term" value="F:phosphatase activity"/>
    <property type="evidence" value="ECO:0007669"/>
    <property type="project" value="TreeGrafter"/>
</dbReference>
<gene>
    <name evidence="6" type="ordered locus">TGAM_2134</name>
</gene>
<evidence type="ECO:0000256" key="2">
    <source>
        <dbReference type="ARBA" id="ARBA00007958"/>
    </source>
</evidence>
<evidence type="ECO:0000256" key="4">
    <source>
        <dbReference type="ARBA" id="ARBA00022801"/>
    </source>
</evidence>
<evidence type="ECO:0000256" key="3">
    <source>
        <dbReference type="ARBA" id="ARBA00022723"/>
    </source>
</evidence>
<dbReference type="InterPro" id="IPR036412">
    <property type="entry name" value="HAD-like_sf"/>
</dbReference>
<dbReference type="SFLD" id="SFLDG01129">
    <property type="entry name" value="C1.5:_HAD__Beta-PGM__Phosphata"/>
    <property type="match status" value="1"/>
</dbReference>
<dbReference type="Pfam" id="PF00702">
    <property type="entry name" value="Hydrolase"/>
    <property type="match status" value="1"/>
</dbReference>
<keyword evidence="3" id="KW-0479">Metal-binding</keyword>
<dbReference type="AlphaFoldDB" id="C5A2X5"/>
<evidence type="ECO:0000256" key="5">
    <source>
        <dbReference type="ARBA" id="ARBA00022842"/>
    </source>
</evidence>
<sequence>MEWRGLMLVIVDLDDTLCTTWDAGKRVLMRLFLHLLVKRRFRMIKYLLFRGYRELEGIEALHRMDIEGIMEEVFRRVYGEKRVEGFSEILELVDKTFFSSLKLYPDALPFLRNLKEMGARIVLVTDSSSRWQRRKVKHLGIGDYFDDIIISGETGYSKLTPHNFKLALSRFPDDEVYVVGDRDETDMAGARAIGATGILVRRGYFRRKHIRNADYIVRNLNEALEVIKREHELKKRAEA</sequence>
<dbReference type="InterPro" id="IPR006439">
    <property type="entry name" value="HAD-SF_hydro_IA"/>
</dbReference>